<evidence type="ECO:0000256" key="1">
    <source>
        <dbReference type="SAM" id="Phobius"/>
    </source>
</evidence>
<keyword evidence="1" id="KW-0812">Transmembrane</keyword>
<accession>A0A645DUJ1</accession>
<protein>
    <submittedName>
        <fullName evidence="2">Uncharacterized protein</fullName>
    </submittedName>
</protein>
<feature type="transmembrane region" description="Helical" evidence="1">
    <location>
        <begin position="42"/>
        <end position="64"/>
    </location>
</feature>
<dbReference type="AlphaFoldDB" id="A0A645DUJ1"/>
<keyword evidence="1" id="KW-0472">Membrane</keyword>
<name>A0A645DUJ1_9ZZZZ</name>
<feature type="transmembrane region" description="Helical" evidence="1">
    <location>
        <begin position="12"/>
        <end position="36"/>
    </location>
</feature>
<organism evidence="2">
    <name type="scientific">bioreactor metagenome</name>
    <dbReference type="NCBI Taxonomy" id="1076179"/>
    <lineage>
        <taxon>unclassified sequences</taxon>
        <taxon>metagenomes</taxon>
        <taxon>ecological metagenomes</taxon>
    </lineage>
</organism>
<gene>
    <name evidence="2" type="ORF">SDC9_139156</name>
</gene>
<dbReference type="EMBL" id="VSSQ01039005">
    <property type="protein sequence ID" value="MPM92022.1"/>
    <property type="molecule type" value="Genomic_DNA"/>
</dbReference>
<sequence>MIMGMASFMTMVVTMGMTFPFMSKVIVVIMFMVMMVMSVLSISMMVSMTIPLLMAFTTVAVVMIM</sequence>
<keyword evidence="1" id="KW-1133">Transmembrane helix</keyword>
<reference evidence="2" key="1">
    <citation type="submission" date="2019-08" db="EMBL/GenBank/DDBJ databases">
        <authorList>
            <person name="Kucharzyk K."/>
            <person name="Murdoch R.W."/>
            <person name="Higgins S."/>
            <person name="Loffler F."/>
        </authorList>
    </citation>
    <scope>NUCLEOTIDE SEQUENCE</scope>
</reference>
<proteinExistence type="predicted"/>
<evidence type="ECO:0000313" key="2">
    <source>
        <dbReference type="EMBL" id="MPM92022.1"/>
    </source>
</evidence>
<comment type="caution">
    <text evidence="2">The sequence shown here is derived from an EMBL/GenBank/DDBJ whole genome shotgun (WGS) entry which is preliminary data.</text>
</comment>